<dbReference type="GO" id="GO:0004061">
    <property type="term" value="F:arylformamidase activity"/>
    <property type="evidence" value="ECO:0007669"/>
    <property type="project" value="InterPro"/>
</dbReference>
<dbReference type="Gene3D" id="3.50.30.50">
    <property type="entry name" value="Putative cyclase"/>
    <property type="match status" value="1"/>
</dbReference>
<proteinExistence type="predicted"/>
<reference evidence="2" key="1">
    <citation type="submission" date="2018-02" db="EMBL/GenBank/DDBJ databases">
        <title>Draft genome sequencing of Rhodococcus opacus KU647198.</title>
        <authorList>
            <person name="Zheng B.-X."/>
        </authorList>
    </citation>
    <scope>NUCLEOTIDE SEQUENCE [LARGE SCALE GENOMIC DNA]</scope>
    <source>
        <strain evidence="2">04-OD7</strain>
    </source>
</reference>
<comment type="caution">
    <text evidence="1">The sequence shown here is derived from an EMBL/GenBank/DDBJ whole genome shotgun (WGS) entry which is preliminary data.</text>
</comment>
<evidence type="ECO:0000313" key="1">
    <source>
        <dbReference type="EMBL" id="PQP23415.1"/>
    </source>
</evidence>
<accession>A0A2S8J8T6</accession>
<protein>
    <submittedName>
        <fullName evidence="1">Cyclase</fullName>
    </submittedName>
</protein>
<dbReference type="EMBL" id="PUIO01000021">
    <property type="protein sequence ID" value="PQP23415.1"/>
    <property type="molecule type" value="Genomic_DNA"/>
</dbReference>
<dbReference type="InterPro" id="IPR007325">
    <property type="entry name" value="KFase/CYL"/>
</dbReference>
<gene>
    <name evidence="1" type="ORF">C5613_18890</name>
</gene>
<name>A0A2S8J8T6_RHOOP</name>
<dbReference type="AlphaFoldDB" id="A0A2S8J8T6"/>
<dbReference type="PANTHER" id="PTHR34861">
    <property type="match status" value="1"/>
</dbReference>
<dbReference type="RefSeq" id="WP_105416583.1">
    <property type="nucleotide sequence ID" value="NZ_PUIO01000021.1"/>
</dbReference>
<dbReference type="PANTHER" id="PTHR34861:SF10">
    <property type="entry name" value="CYCLASE"/>
    <property type="match status" value="1"/>
</dbReference>
<dbReference type="SUPFAM" id="SSF102198">
    <property type="entry name" value="Putative cyclase"/>
    <property type="match status" value="1"/>
</dbReference>
<dbReference type="Pfam" id="PF04199">
    <property type="entry name" value="Cyclase"/>
    <property type="match status" value="1"/>
</dbReference>
<organism evidence="1 2">
    <name type="scientific">Rhodococcus opacus</name>
    <name type="common">Nocardia opaca</name>
    <dbReference type="NCBI Taxonomy" id="37919"/>
    <lineage>
        <taxon>Bacteria</taxon>
        <taxon>Bacillati</taxon>
        <taxon>Actinomycetota</taxon>
        <taxon>Actinomycetes</taxon>
        <taxon>Mycobacteriales</taxon>
        <taxon>Nocardiaceae</taxon>
        <taxon>Rhodococcus</taxon>
    </lineage>
</organism>
<sequence length="330" mass="36323">MTDDWRQVADRVRNWGRWGADDQLGTLNYITQEKISSAARLARRGVRFNLSIPVDAYGPQSAHGYRRNPVHMMTLDGGDADMSRALETQKTGGGAQEAEIIELWKGPMRYTDDFIVMPLQSGTQWDGLAHVYYDDRLYNDHPAASVTSAGAMRNGIEHVGASGGVMGRGVLLDVARHCGVRRLEPDVAIGPNLLDEVADSQGVAIEEGDILLIRTGWWTHFLDHRDGATWQKAAPGVSWKVAEWLHERRVAAIAADNIAVERRTPEIDNHVLLFHMLTIRDMGMTLGEIWDLEALAQDCAGDGVYEFFLSATPLLVTGAVGSPVTPVAIK</sequence>
<dbReference type="Proteomes" id="UP000239290">
    <property type="component" value="Unassembled WGS sequence"/>
</dbReference>
<dbReference type="GO" id="GO:0019441">
    <property type="term" value="P:L-tryptophan catabolic process to kynurenine"/>
    <property type="evidence" value="ECO:0007669"/>
    <property type="project" value="InterPro"/>
</dbReference>
<evidence type="ECO:0000313" key="2">
    <source>
        <dbReference type="Proteomes" id="UP000239290"/>
    </source>
</evidence>
<dbReference type="InterPro" id="IPR037175">
    <property type="entry name" value="KFase_sf"/>
</dbReference>